<evidence type="ECO:0000313" key="8">
    <source>
        <dbReference type="EMBL" id="KAF2659229.1"/>
    </source>
</evidence>
<keyword evidence="2" id="KW-0808">Transferase</keyword>
<feature type="domain" description="Gcp-like" evidence="7">
    <location>
        <begin position="317"/>
        <end position="443"/>
    </location>
</feature>
<dbReference type="InterPro" id="IPR043129">
    <property type="entry name" value="ATPase_NBD"/>
</dbReference>
<sequence length="475" mass="51440">RRLLLTLAIETSCDDTAVAVLEKIDLPNSSTAAILHFHKKITSDNTAYNGVHPLASLYSHQENLASLVDEAIQYLPARNGAIQSSTGVSVGTKRLPDFVSVTRGPGMRSSLFTGLDTAKGLAAAWQAHALTPRLVAALQNAEQQQLGSAKLCTETPVPSDINIEPSFPFLSVLASGGHTLLICSTSLTEHEILGSTADIAVGECLDKIARVVLPPDVLQQARSTMYGALLEDFAFPNMLAPESEQASETKQQGTSRPIQYALEQNPAQVYQAAYASRYAGVLPEPREDQDGGKKAPVWTWKLTRPLSRTAGGLKSKSLEMSFSGLTTAVERVIRYETNPSSGTPTRTERIVEEITLEERQGLAKEAMRFAFEHIASRVVLALQHLSLKESRPPATIVMSGGVASNSYLRYLLARVLVANGYPDIHLAFPPASLCTDNAAMIGWTGLEASMYQAGHKDPRSIRALRKWPLDQLLSP</sequence>
<evidence type="ECO:0000256" key="3">
    <source>
        <dbReference type="ARBA" id="ARBA00022694"/>
    </source>
</evidence>
<dbReference type="GO" id="GO:0061711">
    <property type="term" value="F:tRNA N(6)-L-threonylcarbamoyladenine synthase activity"/>
    <property type="evidence" value="ECO:0007669"/>
    <property type="project" value="UniProtKB-EC"/>
</dbReference>
<comment type="catalytic activity">
    <reaction evidence="6">
        <text>L-threonylcarbamoyladenylate + adenosine(37) in tRNA = N(6)-L-threonylcarbamoyladenosine(37) in tRNA + AMP + H(+)</text>
        <dbReference type="Rhea" id="RHEA:37059"/>
        <dbReference type="Rhea" id="RHEA-COMP:10162"/>
        <dbReference type="Rhea" id="RHEA-COMP:10163"/>
        <dbReference type="ChEBI" id="CHEBI:15378"/>
        <dbReference type="ChEBI" id="CHEBI:73682"/>
        <dbReference type="ChEBI" id="CHEBI:74411"/>
        <dbReference type="ChEBI" id="CHEBI:74418"/>
        <dbReference type="ChEBI" id="CHEBI:456215"/>
        <dbReference type="EC" id="2.3.1.234"/>
    </reaction>
</comment>
<dbReference type="EMBL" id="MU004308">
    <property type="protein sequence ID" value="KAF2659229.1"/>
    <property type="molecule type" value="Genomic_DNA"/>
</dbReference>
<dbReference type="PANTHER" id="PTHR11735">
    <property type="entry name" value="TRNA N6-ADENOSINE THREONYLCARBAMOYLTRANSFERASE"/>
    <property type="match status" value="1"/>
</dbReference>
<organism evidence="8 9">
    <name type="scientific">Lophiostoma macrostomum CBS 122681</name>
    <dbReference type="NCBI Taxonomy" id="1314788"/>
    <lineage>
        <taxon>Eukaryota</taxon>
        <taxon>Fungi</taxon>
        <taxon>Dikarya</taxon>
        <taxon>Ascomycota</taxon>
        <taxon>Pezizomycotina</taxon>
        <taxon>Dothideomycetes</taxon>
        <taxon>Pleosporomycetidae</taxon>
        <taxon>Pleosporales</taxon>
        <taxon>Lophiostomataceae</taxon>
        <taxon>Lophiostoma</taxon>
    </lineage>
</organism>
<name>A0A6A6TGR9_9PLEO</name>
<dbReference type="AlphaFoldDB" id="A0A6A6TGR9"/>
<reference evidence="8" key="1">
    <citation type="journal article" date="2020" name="Stud. Mycol.">
        <title>101 Dothideomycetes genomes: a test case for predicting lifestyles and emergence of pathogens.</title>
        <authorList>
            <person name="Haridas S."/>
            <person name="Albert R."/>
            <person name="Binder M."/>
            <person name="Bloem J."/>
            <person name="Labutti K."/>
            <person name="Salamov A."/>
            <person name="Andreopoulos B."/>
            <person name="Baker S."/>
            <person name="Barry K."/>
            <person name="Bills G."/>
            <person name="Bluhm B."/>
            <person name="Cannon C."/>
            <person name="Castanera R."/>
            <person name="Culley D."/>
            <person name="Daum C."/>
            <person name="Ezra D."/>
            <person name="Gonzalez J."/>
            <person name="Henrissat B."/>
            <person name="Kuo A."/>
            <person name="Liang C."/>
            <person name="Lipzen A."/>
            <person name="Lutzoni F."/>
            <person name="Magnuson J."/>
            <person name="Mondo S."/>
            <person name="Nolan M."/>
            <person name="Ohm R."/>
            <person name="Pangilinan J."/>
            <person name="Park H.-J."/>
            <person name="Ramirez L."/>
            <person name="Alfaro M."/>
            <person name="Sun H."/>
            <person name="Tritt A."/>
            <person name="Yoshinaga Y."/>
            <person name="Zwiers L.-H."/>
            <person name="Turgeon B."/>
            <person name="Goodwin S."/>
            <person name="Spatafora J."/>
            <person name="Crous P."/>
            <person name="Grigoriev I."/>
        </authorList>
    </citation>
    <scope>NUCLEOTIDE SEQUENCE</scope>
    <source>
        <strain evidence="8">CBS 122681</strain>
    </source>
</reference>
<dbReference type="OrthoDB" id="10259622at2759"/>
<feature type="domain" description="Gcp-like" evidence="7">
    <location>
        <begin position="42"/>
        <end position="127"/>
    </location>
</feature>
<keyword evidence="4" id="KW-0479">Metal-binding</keyword>
<dbReference type="SUPFAM" id="SSF53067">
    <property type="entry name" value="Actin-like ATPase domain"/>
    <property type="match status" value="1"/>
</dbReference>
<proteinExistence type="inferred from homology"/>
<feature type="non-terminal residue" evidence="8">
    <location>
        <position position="475"/>
    </location>
</feature>
<dbReference type="Proteomes" id="UP000799324">
    <property type="component" value="Unassembled WGS sequence"/>
</dbReference>
<feature type="non-terminal residue" evidence="8">
    <location>
        <position position="1"/>
    </location>
</feature>
<dbReference type="PANTHER" id="PTHR11735:SF6">
    <property type="entry name" value="TRNA N6-ADENOSINE THREONYLCARBAMOYLTRANSFERASE, MITOCHONDRIAL"/>
    <property type="match status" value="1"/>
</dbReference>
<dbReference type="InterPro" id="IPR017861">
    <property type="entry name" value="KAE1/TsaD"/>
</dbReference>
<dbReference type="GO" id="GO:0046872">
    <property type="term" value="F:metal ion binding"/>
    <property type="evidence" value="ECO:0007669"/>
    <property type="project" value="UniProtKB-KW"/>
</dbReference>
<keyword evidence="3" id="KW-0819">tRNA processing</keyword>
<evidence type="ECO:0000313" key="9">
    <source>
        <dbReference type="Proteomes" id="UP000799324"/>
    </source>
</evidence>
<keyword evidence="5" id="KW-0012">Acyltransferase</keyword>
<dbReference type="Pfam" id="PF00814">
    <property type="entry name" value="TsaD"/>
    <property type="match status" value="3"/>
</dbReference>
<keyword evidence="9" id="KW-1185">Reference proteome</keyword>
<feature type="domain" description="Gcp-like" evidence="7">
    <location>
        <begin position="165"/>
        <end position="221"/>
    </location>
</feature>
<evidence type="ECO:0000259" key="7">
    <source>
        <dbReference type="Pfam" id="PF00814"/>
    </source>
</evidence>
<evidence type="ECO:0000256" key="6">
    <source>
        <dbReference type="ARBA" id="ARBA00048117"/>
    </source>
</evidence>
<dbReference type="HAMAP" id="MF_01445">
    <property type="entry name" value="TsaD"/>
    <property type="match status" value="1"/>
</dbReference>
<protein>
    <recommendedName>
        <fullName evidence="1">N(6)-L-threonylcarbamoyladenine synthase</fullName>
        <ecNumber evidence="1">2.3.1.234</ecNumber>
    </recommendedName>
</protein>
<dbReference type="GO" id="GO:0072670">
    <property type="term" value="P:mitochondrial tRNA threonylcarbamoyladenosine modification"/>
    <property type="evidence" value="ECO:0007669"/>
    <property type="project" value="TreeGrafter"/>
</dbReference>
<gene>
    <name evidence="8" type="ORF">K491DRAFT_571016</name>
</gene>
<accession>A0A6A6TGR9</accession>
<evidence type="ECO:0000256" key="4">
    <source>
        <dbReference type="ARBA" id="ARBA00022723"/>
    </source>
</evidence>
<dbReference type="InterPro" id="IPR022450">
    <property type="entry name" value="TsaD"/>
</dbReference>
<dbReference type="PRINTS" id="PR00789">
    <property type="entry name" value="OSIALOPTASE"/>
</dbReference>
<dbReference type="EC" id="2.3.1.234" evidence="1"/>
<dbReference type="InterPro" id="IPR000905">
    <property type="entry name" value="Gcp-like_dom"/>
</dbReference>
<dbReference type="Gene3D" id="3.30.420.40">
    <property type="match status" value="2"/>
</dbReference>
<evidence type="ECO:0000256" key="1">
    <source>
        <dbReference type="ARBA" id="ARBA00012156"/>
    </source>
</evidence>
<evidence type="ECO:0000256" key="5">
    <source>
        <dbReference type="ARBA" id="ARBA00023315"/>
    </source>
</evidence>
<dbReference type="GO" id="GO:0005739">
    <property type="term" value="C:mitochondrion"/>
    <property type="evidence" value="ECO:0007669"/>
    <property type="project" value="TreeGrafter"/>
</dbReference>
<evidence type="ECO:0000256" key="2">
    <source>
        <dbReference type="ARBA" id="ARBA00022679"/>
    </source>
</evidence>